<dbReference type="EMBL" id="CP087714">
    <property type="protein sequence ID" value="XAT63165.1"/>
    <property type="molecule type" value="Genomic_DNA"/>
</dbReference>
<keyword evidence="1" id="KW-0472">Membrane</keyword>
<feature type="transmembrane region" description="Helical" evidence="1">
    <location>
        <begin position="190"/>
        <end position="209"/>
    </location>
</feature>
<evidence type="ECO:0000256" key="1">
    <source>
        <dbReference type="SAM" id="Phobius"/>
    </source>
</evidence>
<feature type="transmembrane region" description="Helical" evidence="1">
    <location>
        <begin position="83"/>
        <end position="104"/>
    </location>
</feature>
<dbReference type="Proteomes" id="UP001492541">
    <property type="component" value="Chromosome"/>
</dbReference>
<dbReference type="GeneID" id="90449592"/>
<keyword evidence="3" id="KW-1185">Reference proteome</keyword>
<reference evidence="2 3" key="1">
    <citation type="submission" date="2021-11" db="EMBL/GenBank/DDBJ databases">
        <title>Whole genome of Geoglobus acetivorans.</title>
        <authorList>
            <person name="Liu D."/>
        </authorList>
    </citation>
    <scope>NUCLEOTIDE SEQUENCE [LARGE SCALE GENOMIC DNA]</scope>
    <source>
        <strain evidence="2 3">SBH6</strain>
    </source>
</reference>
<accession>A0ABZ3H382</accession>
<keyword evidence="1" id="KW-1133">Transmembrane helix</keyword>
<keyword evidence="1" id="KW-0812">Transmembrane</keyword>
<feature type="transmembrane region" description="Helical" evidence="1">
    <location>
        <begin position="6"/>
        <end position="26"/>
    </location>
</feature>
<gene>
    <name evidence="2" type="ORF">LPQ35_07845</name>
</gene>
<name>A0ABZ3H382_GEOAI</name>
<evidence type="ECO:0000313" key="3">
    <source>
        <dbReference type="Proteomes" id="UP001492541"/>
    </source>
</evidence>
<sequence>MPAFNILMAAIGIAGIISSAIPIYIIGTEKENFKNIYASWLKFSRYFAIFAFIVTLISVMEGFELFSEHLGIHPGNLEIVHNIFTLVIGIIIIAFLIPLSISIWKESEKTQLLDSSVFYGKFGITLLYVSVFAIISHTLSNSPDIGHFIVKISEILYIGFFPTFVYILLRLMKYNAMIKEGRIIVPAHTINVFIGVAASFLMFFIGVVFEAFGNHLMYDLMEVGSLAVFVLVGLSYGAEMEKILSISE</sequence>
<dbReference type="RefSeq" id="WP_193808484.1">
    <property type="nucleotide sequence ID" value="NZ_CP087714.1"/>
</dbReference>
<organism evidence="2 3">
    <name type="scientific">Geoglobus acetivorans</name>
    <dbReference type="NCBI Taxonomy" id="565033"/>
    <lineage>
        <taxon>Archaea</taxon>
        <taxon>Methanobacteriati</taxon>
        <taxon>Methanobacteriota</taxon>
        <taxon>Archaeoglobi</taxon>
        <taxon>Archaeoglobales</taxon>
        <taxon>Archaeoglobaceae</taxon>
        <taxon>Geoglobus</taxon>
    </lineage>
</organism>
<proteinExistence type="predicted"/>
<protein>
    <submittedName>
        <fullName evidence="2">Uncharacterized protein</fullName>
    </submittedName>
</protein>
<evidence type="ECO:0000313" key="2">
    <source>
        <dbReference type="EMBL" id="XAT63165.1"/>
    </source>
</evidence>
<feature type="transmembrane region" description="Helical" evidence="1">
    <location>
        <begin position="46"/>
        <end position="63"/>
    </location>
</feature>
<feature type="transmembrane region" description="Helical" evidence="1">
    <location>
        <begin position="116"/>
        <end position="136"/>
    </location>
</feature>
<feature type="transmembrane region" description="Helical" evidence="1">
    <location>
        <begin position="215"/>
        <end position="238"/>
    </location>
</feature>
<feature type="transmembrane region" description="Helical" evidence="1">
    <location>
        <begin position="148"/>
        <end position="169"/>
    </location>
</feature>